<dbReference type="EMBL" id="GBHO01028202">
    <property type="protein sequence ID" value="JAG15402.1"/>
    <property type="molecule type" value="Transcribed_RNA"/>
</dbReference>
<evidence type="ECO:0000256" key="1">
    <source>
        <dbReference type="SAM" id="MobiDB-lite"/>
    </source>
</evidence>
<feature type="compositionally biased region" description="Basic residues" evidence="1">
    <location>
        <begin position="29"/>
        <end position="47"/>
    </location>
</feature>
<protein>
    <submittedName>
        <fullName evidence="2">Putative E3 ubiquitin-protein ligase HUL4</fullName>
    </submittedName>
</protein>
<feature type="region of interest" description="Disordered" evidence="1">
    <location>
        <begin position="1"/>
        <end position="71"/>
    </location>
</feature>
<accession>A0A0A9X3U6</accession>
<proteinExistence type="predicted"/>
<feature type="compositionally biased region" description="Basic and acidic residues" evidence="1">
    <location>
        <begin position="1"/>
        <end position="10"/>
    </location>
</feature>
<name>A0A0A9X3U6_LYGHE</name>
<gene>
    <name evidence="2" type="primary">HUL4_2</name>
    <name evidence="2" type="ORF">CM83_24436</name>
</gene>
<reference evidence="2" key="1">
    <citation type="journal article" date="2014" name="PLoS ONE">
        <title>Transcriptome-Based Identification of ABC Transporters in the Western Tarnished Plant Bug Lygus hesperus.</title>
        <authorList>
            <person name="Hull J.J."/>
            <person name="Chaney K."/>
            <person name="Geib S.M."/>
            <person name="Fabrick J.A."/>
            <person name="Brent C.S."/>
            <person name="Walsh D."/>
            <person name="Lavine L.C."/>
        </authorList>
    </citation>
    <scope>NUCLEOTIDE SEQUENCE</scope>
</reference>
<organism evidence="2">
    <name type="scientific">Lygus hesperus</name>
    <name type="common">Western plant bug</name>
    <dbReference type="NCBI Taxonomy" id="30085"/>
    <lineage>
        <taxon>Eukaryota</taxon>
        <taxon>Metazoa</taxon>
        <taxon>Ecdysozoa</taxon>
        <taxon>Arthropoda</taxon>
        <taxon>Hexapoda</taxon>
        <taxon>Insecta</taxon>
        <taxon>Pterygota</taxon>
        <taxon>Neoptera</taxon>
        <taxon>Paraneoptera</taxon>
        <taxon>Hemiptera</taxon>
        <taxon>Heteroptera</taxon>
        <taxon>Panheteroptera</taxon>
        <taxon>Cimicomorpha</taxon>
        <taxon>Miridae</taxon>
        <taxon>Mirini</taxon>
        <taxon>Lygus</taxon>
    </lineage>
</organism>
<dbReference type="AlphaFoldDB" id="A0A0A9X3U6"/>
<feature type="compositionally biased region" description="Basic and acidic residues" evidence="1">
    <location>
        <begin position="19"/>
        <end position="28"/>
    </location>
</feature>
<evidence type="ECO:0000313" key="2">
    <source>
        <dbReference type="EMBL" id="JAG15402.1"/>
    </source>
</evidence>
<feature type="compositionally biased region" description="Basic and acidic residues" evidence="1">
    <location>
        <begin position="55"/>
        <end position="64"/>
    </location>
</feature>
<sequence>MQATIHERHTAHNRQGDTSADKNSDSTMHKKAVQTKRGRPRGSRNKVKTSLAKAAKAESNDNSRNKNSSVKKCKSVLDALQQVTCASPLLSPSAVTTNSNTTIFFCSTASVVDASSTKSAFTKQETEVI</sequence>
<reference evidence="2" key="2">
    <citation type="submission" date="2014-07" db="EMBL/GenBank/DDBJ databases">
        <authorList>
            <person name="Hull J."/>
        </authorList>
    </citation>
    <scope>NUCLEOTIDE SEQUENCE</scope>
</reference>